<keyword evidence="4" id="KW-0067">ATP-binding</keyword>
<dbReference type="Pfam" id="PF00501">
    <property type="entry name" value="AMP-binding"/>
    <property type="match status" value="1"/>
</dbReference>
<dbReference type="PANTHER" id="PTHR43201:SF5">
    <property type="entry name" value="MEDIUM-CHAIN ACYL-COA LIGASE ACSF2, MITOCHONDRIAL"/>
    <property type="match status" value="1"/>
</dbReference>
<evidence type="ECO:0000313" key="12">
    <source>
        <dbReference type="EMBL" id="KAJ6643942.1"/>
    </source>
</evidence>
<evidence type="ECO:0000256" key="9">
    <source>
        <dbReference type="ARBA" id="ARBA00048277"/>
    </source>
</evidence>
<dbReference type="PROSITE" id="PS00455">
    <property type="entry name" value="AMP_BINDING"/>
    <property type="match status" value="1"/>
</dbReference>
<dbReference type="Gene3D" id="3.40.50.12780">
    <property type="entry name" value="N-terminal domain of ligase-like"/>
    <property type="match status" value="1"/>
</dbReference>
<dbReference type="AlphaFoldDB" id="A0A9Q0N5H6"/>
<evidence type="ECO:0000256" key="7">
    <source>
        <dbReference type="ARBA" id="ARBA00039638"/>
    </source>
</evidence>
<feature type="domain" description="AMP-dependent synthetase/ligase" evidence="10">
    <location>
        <begin position="11"/>
        <end position="372"/>
    </location>
</feature>
<evidence type="ECO:0000256" key="5">
    <source>
        <dbReference type="ARBA" id="ARBA00037247"/>
    </source>
</evidence>
<evidence type="ECO:0000313" key="13">
    <source>
        <dbReference type="Proteomes" id="UP001151699"/>
    </source>
</evidence>
<accession>A0A9Q0N5H6</accession>
<protein>
    <recommendedName>
        <fullName evidence="7">Medium-chain acyl-CoA ligase ACSF2, mitochondrial</fullName>
        <ecNumber evidence="6">6.2.1.2</ecNumber>
    </recommendedName>
</protein>
<dbReference type="InterPro" id="IPR045310">
    <property type="entry name" value="Pcs60-like"/>
</dbReference>
<comment type="function">
    <text evidence="5">Acyl-CoA synthases catalyze the initial reaction in fatty acid metabolism, by forming a thioester with CoA. Has some preference toward medium-chain substrates. Plays a role in adipocyte differentiation.</text>
</comment>
<dbReference type="Gene3D" id="3.30.300.30">
    <property type="match status" value="1"/>
</dbReference>
<evidence type="ECO:0000259" key="11">
    <source>
        <dbReference type="Pfam" id="PF13193"/>
    </source>
</evidence>
<dbReference type="InterPro" id="IPR042099">
    <property type="entry name" value="ANL_N_sf"/>
</dbReference>
<dbReference type="GO" id="GO:0006631">
    <property type="term" value="P:fatty acid metabolic process"/>
    <property type="evidence" value="ECO:0007669"/>
    <property type="project" value="TreeGrafter"/>
</dbReference>
<keyword evidence="3" id="KW-0547">Nucleotide-binding</keyword>
<feature type="domain" description="AMP-binding enzyme C-terminal" evidence="11">
    <location>
        <begin position="423"/>
        <end position="501"/>
    </location>
</feature>
<dbReference type="PANTHER" id="PTHR43201">
    <property type="entry name" value="ACYL-COA SYNTHETASE"/>
    <property type="match status" value="1"/>
</dbReference>
<evidence type="ECO:0000256" key="3">
    <source>
        <dbReference type="ARBA" id="ARBA00022741"/>
    </source>
</evidence>
<dbReference type="InterPro" id="IPR025110">
    <property type="entry name" value="AMP-bd_C"/>
</dbReference>
<proteinExistence type="inferred from homology"/>
<gene>
    <name evidence="12" type="primary">pcs60</name>
    <name evidence="12" type="ORF">Bhyg_08907</name>
</gene>
<dbReference type="Proteomes" id="UP001151699">
    <property type="component" value="Chromosome B"/>
</dbReference>
<dbReference type="GO" id="GO:0031956">
    <property type="term" value="F:medium-chain fatty acid-CoA ligase activity"/>
    <property type="evidence" value="ECO:0007669"/>
    <property type="project" value="UniProtKB-EC"/>
</dbReference>
<evidence type="ECO:0000259" key="10">
    <source>
        <dbReference type="Pfam" id="PF00501"/>
    </source>
</evidence>
<evidence type="ECO:0000256" key="2">
    <source>
        <dbReference type="ARBA" id="ARBA00022598"/>
    </source>
</evidence>
<comment type="catalytic activity">
    <reaction evidence="8">
        <text>octanoate + ATP + CoA = octanoyl-CoA + AMP + diphosphate</text>
        <dbReference type="Rhea" id="RHEA:33631"/>
        <dbReference type="ChEBI" id="CHEBI:25646"/>
        <dbReference type="ChEBI" id="CHEBI:30616"/>
        <dbReference type="ChEBI" id="CHEBI:33019"/>
        <dbReference type="ChEBI" id="CHEBI:57287"/>
        <dbReference type="ChEBI" id="CHEBI:57386"/>
        <dbReference type="ChEBI" id="CHEBI:456215"/>
    </reaction>
</comment>
<dbReference type="InterPro" id="IPR045851">
    <property type="entry name" value="AMP-bd_C_sf"/>
</dbReference>
<dbReference type="EMBL" id="WJQU01000002">
    <property type="protein sequence ID" value="KAJ6643942.1"/>
    <property type="molecule type" value="Genomic_DNA"/>
</dbReference>
<keyword evidence="13" id="KW-1185">Reference proteome</keyword>
<comment type="similarity">
    <text evidence="1">Belongs to the ATP-dependent AMP-binding enzyme family.</text>
</comment>
<dbReference type="OrthoDB" id="7774393at2759"/>
<dbReference type="InterPro" id="IPR020845">
    <property type="entry name" value="AMP-binding_CS"/>
</dbReference>
<keyword evidence="2 12" id="KW-0436">Ligase</keyword>
<dbReference type="GO" id="GO:0005524">
    <property type="term" value="F:ATP binding"/>
    <property type="evidence" value="ECO:0007669"/>
    <property type="project" value="UniProtKB-KW"/>
</dbReference>
<reference evidence="12" key="1">
    <citation type="submission" date="2022-07" db="EMBL/GenBank/DDBJ databases">
        <authorList>
            <person name="Trinca V."/>
            <person name="Uliana J.V.C."/>
            <person name="Torres T.T."/>
            <person name="Ward R.J."/>
            <person name="Monesi N."/>
        </authorList>
    </citation>
    <scope>NUCLEOTIDE SEQUENCE</scope>
    <source>
        <strain evidence="12">HSMRA1968</strain>
        <tissue evidence="12">Whole embryos</tissue>
    </source>
</reference>
<name>A0A9Q0N5H6_9DIPT</name>
<comment type="catalytic activity">
    <reaction evidence="9">
        <text>a medium-chain fatty acid + ATP + CoA = a medium-chain fatty acyl-CoA + AMP + diphosphate</text>
        <dbReference type="Rhea" id="RHEA:48340"/>
        <dbReference type="ChEBI" id="CHEBI:30616"/>
        <dbReference type="ChEBI" id="CHEBI:33019"/>
        <dbReference type="ChEBI" id="CHEBI:57287"/>
        <dbReference type="ChEBI" id="CHEBI:59558"/>
        <dbReference type="ChEBI" id="CHEBI:90546"/>
        <dbReference type="ChEBI" id="CHEBI:456215"/>
        <dbReference type="EC" id="6.2.1.2"/>
    </reaction>
</comment>
<dbReference type="Pfam" id="PF13193">
    <property type="entry name" value="AMP-binding_C"/>
    <property type="match status" value="1"/>
</dbReference>
<dbReference type="SUPFAM" id="SSF56801">
    <property type="entry name" value="Acetyl-CoA synthetase-like"/>
    <property type="match status" value="1"/>
</dbReference>
<comment type="caution">
    <text evidence="12">The sequence shown here is derived from an EMBL/GenBank/DDBJ whole genome shotgun (WGS) entry which is preliminary data.</text>
</comment>
<dbReference type="CDD" id="cd05926">
    <property type="entry name" value="FACL_fum10p_like"/>
    <property type="match status" value="1"/>
</dbReference>
<dbReference type="InterPro" id="IPR000873">
    <property type="entry name" value="AMP-dep_synth/lig_dom"/>
</dbReference>
<organism evidence="12 13">
    <name type="scientific">Pseudolycoriella hygida</name>
    <dbReference type="NCBI Taxonomy" id="35572"/>
    <lineage>
        <taxon>Eukaryota</taxon>
        <taxon>Metazoa</taxon>
        <taxon>Ecdysozoa</taxon>
        <taxon>Arthropoda</taxon>
        <taxon>Hexapoda</taxon>
        <taxon>Insecta</taxon>
        <taxon>Pterygota</taxon>
        <taxon>Neoptera</taxon>
        <taxon>Endopterygota</taxon>
        <taxon>Diptera</taxon>
        <taxon>Nematocera</taxon>
        <taxon>Sciaroidea</taxon>
        <taxon>Sciaridae</taxon>
        <taxon>Pseudolycoriella</taxon>
    </lineage>
</organism>
<dbReference type="EC" id="6.2.1.2" evidence="6"/>
<evidence type="ECO:0000256" key="8">
    <source>
        <dbReference type="ARBA" id="ARBA00047319"/>
    </source>
</evidence>
<sequence>MSATTLHTIFEQDGDRTAIVIPRSCPVPCTLSYKQLYNAIQDFSTKLRNIIPISKLTPGNSISIAYPNSLEYVVSFLACGLMKLTASPLNPAYTKEEFLFYLEDAKSTVMVVPPGSIKNNYAAVLAAQEQRGIYVVELFWNGVSIEVNSPQSQALANVPPMVFNPQPDDVALLLHTSGTTGRPKGVPLSHLNLTTSMKNIIRTYKLTSNDRTLLVMPLFHIHGLVCGLLATLLSGGTAVIPQRFSASSFWNDYKENACNWYTAVPTMHQILLQNPPSQVPYIRFIRSCSSSLAPATFQALKQTFKAPVLEAYAMTEASHQMTSNPLPENGVSKPGSVGLGQGVEVVILDDKGAPVEEGEVCIRGLNVTKGYLNNPKANSEAFTSDGYFRTGDQGKKDKDGYLVLTGRIKELINRGGEKISPLELDAVLLSHPSVGEAVSFGVPSEMYGQEVYAAVVLKSSATPSATIEKELQDYVQSKVAKFKVPKRIYVTDQLPKGGTGKVQRRLMADIFVKPKSKL</sequence>
<evidence type="ECO:0000256" key="6">
    <source>
        <dbReference type="ARBA" id="ARBA00039009"/>
    </source>
</evidence>
<evidence type="ECO:0000256" key="4">
    <source>
        <dbReference type="ARBA" id="ARBA00022840"/>
    </source>
</evidence>
<evidence type="ECO:0000256" key="1">
    <source>
        <dbReference type="ARBA" id="ARBA00006432"/>
    </source>
</evidence>